<feature type="region of interest" description="Disordered" evidence="1">
    <location>
        <begin position="803"/>
        <end position="853"/>
    </location>
</feature>
<feature type="domain" description="Phage-Barnase-EndoU-ColicinE5/D-RelE-like nuclease" evidence="3">
    <location>
        <begin position="872"/>
        <end position="980"/>
    </location>
</feature>
<dbReference type="Pfam" id="PF18809">
    <property type="entry name" value="PBECR1"/>
    <property type="match status" value="1"/>
</dbReference>
<dbReference type="EMBL" id="CP146598">
    <property type="protein sequence ID" value="WWY02565.1"/>
    <property type="molecule type" value="Genomic_DNA"/>
</dbReference>
<dbReference type="Pfam" id="PF18812">
    <property type="entry name" value="PBECR3"/>
    <property type="match status" value="1"/>
</dbReference>
<reference evidence="6" key="2">
    <citation type="submission" date="2024-02" db="EMBL/GenBank/DDBJ databases">
        <title>Neisseria leonii sp. nov.</title>
        <authorList>
            <person name="Boutroux M."/>
            <person name="Favre-Rochex S."/>
            <person name="Gorgette O."/>
            <person name="Touak G."/>
            <person name="Muhle E."/>
            <person name="Chesneau O."/>
            <person name="Clermont D."/>
            <person name="Rahi P."/>
        </authorList>
    </citation>
    <scope>NUCLEOTIDE SEQUENCE</scope>
    <source>
        <strain evidence="6">51.81</strain>
    </source>
</reference>
<reference evidence="5" key="1">
    <citation type="submission" date="2022-10" db="EMBL/GenBank/DDBJ databases">
        <authorList>
            <person name="Boutroux M."/>
        </authorList>
    </citation>
    <scope>NUCLEOTIDE SEQUENCE</scope>
    <source>
        <strain evidence="5">51.81</strain>
    </source>
</reference>
<sequence length="1826" mass="198669">MAKISREQAARLVNSFRTPESIARQFGVEFGQFTDGMDAVGRQKVLDDALPKLERMYGKAAADIARETVKVERRNRTVGETLSDWGNIALAGIDQMQQPFMDLYDPSSERAVNNRKSAAAHLAKLSEQQRFDDYQADKRMAEADGEFGKVSAWLENFARNPVRQGVQLGASVVPGAAIIAGGAAAAPFTGGASLAAAVPLAMGVGAAQGIGGARGTLYEETLAQADADLMRNNEQYRLLRQQGMSEAAAKNIVGTNIAEHLPELALSGASGAILERFGLGAVGKAAKGSLGRIGAEMLSEGTDEAAQTVLSNSMVQSVNPDKGYFEDALLSGVQGAVAGVGTGGLAAYLGRHNNEARDAGSGQNARADAADRTVSEALAAAERKLPVSGAEVLPEAQAVRPDTAPADVPDARAEDTAPADVPGNHADTAQGHQAGTSSDERAVSDRVLFSQPRQIGSFFDESVAAKSNELRTLPIGRVDEAEAARLKTSTGLDLSGYVHEIDNYAVKHSVKQHGSVRGEESRGQVAVERADFERIPDILQNYDTVEYAGKNKAGRDTVKYTKRYRDTVYYVEEARSGKNKKRLTMQTLYKRKGSVPHTSETFPAESRTPGAMPLGSNIKQAASPVNPVSGAGLSAAQGEIPASVGRTTIRDENQPAAQARNDAAPSDGMEYGSIYDKDISHDLMAAAGLFGQIRRDGGSVADFLAQQDLERGRQSPVVEMLLRFMDENGTSAKKIRELISGYYEAVRALGNPNEGDMFGGKDIPTREQLLKGLIDGQTDTGREAQRGGAAAAGGFEQYGTRAGGTAAADLQPAEQSRNGAGDGSGVEAGKPSLGDSDGLYSQSAMKSPEANIRRGREAMNRVLTEKADVKRAMFRQDLGWVDFVWGDDGTTRPFNKKGEPVGKGIAHILEARQRKDGMAYGDVVRMLTDNIVETVARGTVANRWERHDGKSVSVQIDYDGYRAGLVKNKGSNAWMVTAFELYETGAEPAGSVDTDNATHTKPTLTRQDVGAVSNTEKNIPQNRAQDKSAYRAKLDEALGRLSDRVTLITDVEREIPASAERILTHRYDGAFDAATGRVYLFAENLTPERAAFVAWHELGHRGFARGEFRDYRAELRRLDRHGTISRLADRIQAQRPDGDPARDKRDIALEEAAVELYAAKRTGEWEALEERYGVMVPQMLRRRTDSILQNVWEKLRAFVSRVFGRDTGDAELVSLLEDLHRDVSADTAAAAQEAAELSGDALMSIYTDDAGKIQRALEKMSAAYPGELAISRDSSRASHSEYIELSDSDKDLHLKIRVSDHALPAHHKPSYDMFDVFPRKDREENARGEDAKYYTDGSWVEAVAFAGEMFGLKVPKYVQNILDKEAAKAAEEAREKAESARKAQALRAEHAERKEREAAEKNAAQLDAVRSDLPGYKSKLAYLEGLENPAYRRSGSRKSATLTLPDGTELSAADYYPGFGLMPATFDLLKQDLRRLIGEAEGAQDGMRFSLSEGADSALPRSKAESLDKLRAAEPVRISGREIEADADLKQYVRNALQYGKTLRGTYVNKDSGREIAFGRKGLQEVLHHDLSKPEHIQSVAAIPQIIENAVYIDTRPNEDVGKNPDITEYEYYLAGLNIGGTDYTVRAAVGVATTGDKYYDHKLTQIEKGNLLEMTSRLSNAEIPNASPFSKINDKRLLQILQEEAGESPDILFSQSMQTAEEVRAFAETGHLAGEDALYAQLGKALMLQEEARQALKERTLSFKDKVIEAAADENIAFVRWVEDLPEALADGLEKQLLEQSFRRAAGMRDAETENLTRQFIQPFNRQPGKMSRKVQAYGCIVTGR</sequence>
<name>A0A9X4E4T5_9NEIS</name>
<evidence type="ECO:0000259" key="3">
    <source>
        <dbReference type="Pfam" id="PF18809"/>
    </source>
</evidence>
<organism evidence="5">
    <name type="scientific">Neisseria leonii</name>
    <dbReference type="NCBI Taxonomy" id="2995413"/>
    <lineage>
        <taxon>Bacteria</taxon>
        <taxon>Pseudomonadati</taxon>
        <taxon>Pseudomonadota</taxon>
        <taxon>Betaproteobacteria</taxon>
        <taxon>Neisseriales</taxon>
        <taxon>Neisseriaceae</taxon>
        <taxon>Neisseria</taxon>
    </lineage>
</organism>
<dbReference type="InterPro" id="IPR041301">
    <property type="entry name" value="PBECR3"/>
</dbReference>
<evidence type="ECO:0000259" key="2">
    <source>
        <dbReference type="Pfam" id="PF18798"/>
    </source>
</evidence>
<dbReference type="InterPro" id="IPR040824">
    <property type="entry name" value="LPD3"/>
</dbReference>
<dbReference type="RefSeq" id="WP_274584667.1">
    <property type="nucleotide sequence ID" value="NZ_CP146598.1"/>
</dbReference>
<dbReference type="Proteomes" id="UP001149607">
    <property type="component" value="Chromosome"/>
</dbReference>
<evidence type="ECO:0000259" key="4">
    <source>
        <dbReference type="Pfam" id="PF18812"/>
    </source>
</evidence>
<feature type="compositionally biased region" description="Basic and acidic residues" evidence="1">
    <location>
        <begin position="1373"/>
        <end position="1400"/>
    </location>
</feature>
<accession>A0A9X4E4T5</accession>
<dbReference type="EMBL" id="JAPQFL010000002">
    <property type="protein sequence ID" value="MDD9327392.1"/>
    <property type="molecule type" value="Genomic_DNA"/>
</dbReference>
<feature type="region of interest" description="Disordered" evidence="1">
    <location>
        <begin position="1373"/>
        <end position="1406"/>
    </location>
</feature>
<dbReference type="Pfam" id="PF18798">
    <property type="entry name" value="LPD3"/>
    <property type="match status" value="1"/>
</dbReference>
<dbReference type="InterPro" id="IPR041092">
    <property type="entry name" value="PBECR1"/>
</dbReference>
<protein>
    <submittedName>
        <fullName evidence="5">Uncharacterized protein</fullName>
    </submittedName>
</protein>
<evidence type="ECO:0000313" key="6">
    <source>
        <dbReference type="EMBL" id="WWY02565.1"/>
    </source>
</evidence>
<gene>
    <name evidence="5" type="ORF">ORY91_000787</name>
    <name evidence="6" type="ORF">V9W64_07550</name>
</gene>
<feature type="domain" description="Large polyvalent protein-associated" evidence="2">
    <location>
        <begin position="1528"/>
        <end position="1640"/>
    </location>
</feature>
<evidence type="ECO:0000313" key="7">
    <source>
        <dbReference type="Proteomes" id="UP001149607"/>
    </source>
</evidence>
<evidence type="ECO:0000313" key="5">
    <source>
        <dbReference type="EMBL" id="MDD9327392.1"/>
    </source>
</evidence>
<feature type="region of interest" description="Disordered" evidence="1">
    <location>
        <begin position="392"/>
        <end position="442"/>
    </location>
</feature>
<feature type="domain" description="Phage-Barnase-EndoU-ColicinE5/D-RelE like nuclease 3" evidence="4">
    <location>
        <begin position="478"/>
        <end position="594"/>
    </location>
</feature>
<evidence type="ECO:0000256" key="1">
    <source>
        <dbReference type="SAM" id="MobiDB-lite"/>
    </source>
</evidence>
<proteinExistence type="predicted"/>
<keyword evidence="7" id="KW-1185">Reference proteome</keyword>